<organism evidence="2 3">
    <name type="scientific">Mycobacterium aquaticum</name>
    <dbReference type="NCBI Taxonomy" id="1927124"/>
    <lineage>
        <taxon>Bacteria</taxon>
        <taxon>Bacillati</taxon>
        <taxon>Actinomycetota</taxon>
        <taxon>Actinomycetes</taxon>
        <taxon>Mycobacteriales</taxon>
        <taxon>Mycobacteriaceae</taxon>
        <taxon>Mycobacterium</taxon>
    </lineage>
</organism>
<evidence type="ECO:0000313" key="2">
    <source>
        <dbReference type="EMBL" id="ORA25157.1"/>
    </source>
</evidence>
<protein>
    <recommendedName>
        <fullName evidence="4">Minor tail protein</fullName>
    </recommendedName>
</protein>
<dbReference type="EMBL" id="MVHF01000054">
    <property type="protein sequence ID" value="ORA25157.1"/>
    <property type="molecule type" value="Genomic_DNA"/>
</dbReference>
<dbReference type="OrthoDB" id="4732008at2"/>
<dbReference type="Proteomes" id="UP000192448">
    <property type="component" value="Unassembled WGS sequence"/>
</dbReference>
<dbReference type="RefSeq" id="WP_083169727.1">
    <property type="nucleotide sequence ID" value="NZ_MVHF01000054.1"/>
</dbReference>
<feature type="region of interest" description="Disordered" evidence="1">
    <location>
        <begin position="748"/>
        <end position="786"/>
    </location>
</feature>
<dbReference type="AlphaFoldDB" id="A0A1X0A521"/>
<dbReference type="STRING" id="1927124.BST13_33070"/>
<evidence type="ECO:0000313" key="3">
    <source>
        <dbReference type="Proteomes" id="UP000192448"/>
    </source>
</evidence>
<sequence>MTAGFGGSPYTNPQTRALNSIANGPDADTTSQEKMVELLQKHSAQLKYLAANQKQMQQGINDATANPVQQLQQFVADIIVLLGGGELAKGALDFGDLQYILPALGALFGFNSDKPFPISLFEAAEKFFLGYVVPQQQFVDVINNIITAWAGVFGIDPQFVSDVRKLLEAFGNLFDGLNNLLPSLDQLFTALGISGADLGPLGQALAPIIKLFSGIDLTKFGSFIEFITDAIDPFIVQLTAIINFVNGVLAVLGYDGGDVVNSPLPQLLQPFQNLLAFLANINFFGDDFDPIAAVRQFVNTMLLPLNLLLGPNSALNALNIFNQVPAELLGHVSYSSIGNTHPNLLTAGSFPNAASIADNPIWTFDPTVSRTGDGTGSAKTTADGTLKVLRSNLIGVSQGDTIDLSAWVKWLGLVFTGVPFQLGVRQFLGNTMVSDVVIASFTPSGASGGFTKLSGTYTAPAGVDRVYTRLVVTATATAGSIWYDDGSNNKTGLLQIPWMQNLPEAFDGVTSLFNLGSFANLIDGGLDPNYVWTQIINSILLPLNLLTRQGDFTNLMANLGGGTASLAAITTRLQNIAAGGTIAGGAISGTITAPVQDVIDGFKNLSNTWFGGSSATGTPAEVATTVASIKSAVLSGWNVQIFTSSNSSWLVPSGTTQMKGCVINGGGKGQNGSATNAATAAGGLGGSDGGYLSADLDLTGITPGTSTLNVTVGVAATTAGADGGQSSIKFGATTLLAGAPNANGIATDQGLVGTTSQPGSGGNGGTGRDATTSDSGTKGEDSGVATGGAGGVGAAAGSGTGAAGSAGGAGTSSSIPLCGGGGGGGGAGKGTGSAIQSVTGGTGGNGGFPGGGSGGGGGAANSGGGSRTGGSSGTPGNGLVAILYK</sequence>
<evidence type="ECO:0000256" key="1">
    <source>
        <dbReference type="SAM" id="MobiDB-lite"/>
    </source>
</evidence>
<accession>A0A1X0A521</accession>
<name>A0A1X0A521_9MYCO</name>
<proteinExistence type="predicted"/>
<comment type="caution">
    <text evidence="2">The sequence shown here is derived from an EMBL/GenBank/DDBJ whole genome shotgun (WGS) entry which is preliminary data.</text>
</comment>
<reference evidence="2 3" key="1">
    <citation type="submission" date="2017-02" db="EMBL/GenBank/DDBJ databases">
        <title>The new phylogeny of genus Mycobacterium.</title>
        <authorList>
            <person name="Tortoli E."/>
            <person name="Trovato A."/>
            <person name="Cirillo D.M."/>
        </authorList>
    </citation>
    <scope>NUCLEOTIDE SEQUENCE [LARGE SCALE GENOMIC DNA]</scope>
    <source>
        <strain evidence="2 3">RW6</strain>
    </source>
</reference>
<gene>
    <name evidence="2" type="ORF">BST13_33070</name>
</gene>
<feature type="region of interest" description="Disordered" evidence="1">
    <location>
        <begin position="823"/>
        <end position="881"/>
    </location>
</feature>
<dbReference type="Gene3D" id="2.60.120.260">
    <property type="entry name" value="Galactose-binding domain-like"/>
    <property type="match status" value="1"/>
</dbReference>
<feature type="region of interest" description="Disordered" evidence="1">
    <location>
        <begin position="1"/>
        <end position="27"/>
    </location>
</feature>
<keyword evidence="3" id="KW-1185">Reference proteome</keyword>
<feature type="compositionally biased region" description="Polar residues" evidence="1">
    <location>
        <begin position="9"/>
        <end position="27"/>
    </location>
</feature>
<evidence type="ECO:0008006" key="4">
    <source>
        <dbReference type="Google" id="ProtNLM"/>
    </source>
</evidence>
<feature type="compositionally biased region" description="Gly residues" evidence="1">
    <location>
        <begin position="840"/>
        <end position="876"/>
    </location>
</feature>